<dbReference type="InterPro" id="IPR010104">
    <property type="entry name" value="TonB_rcpt_bac"/>
</dbReference>
<evidence type="ECO:0000256" key="5">
    <source>
        <dbReference type="SAM" id="MobiDB-lite"/>
    </source>
</evidence>
<dbReference type="Proteomes" id="UP001230685">
    <property type="component" value="Unassembled WGS sequence"/>
</dbReference>
<dbReference type="Pfam" id="PF07715">
    <property type="entry name" value="Plug"/>
    <property type="match status" value="1"/>
</dbReference>
<keyword evidence="10" id="KW-1185">Reference proteome</keyword>
<evidence type="ECO:0000313" key="10">
    <source>
        <dbReference type="Proteomes" id="UP001230685"/>
    </source>
</evidence>
<comment type="caution">
    <text evidence="9">The sequence shown here is derived from an EMBL/GenBank/DDBJ whole genome shotgun (WGS) entry which is preliminary data.</text>
</comment>
<evidence type="ECO:0000259" key="8">
    <source>
        <dbReference type="Pfam" id="PF07715"/>
    </source>
</evidence>
<dbReference type="InterPro" id="IPR037066">
    <property type="entry name" value="Plug_dom_sf"/>
</dbReference>
<keyword evidence="2 4" id="KW-0472">Membrane</keyword>
<dbReference type="InterPro" id="IPR000531">
    <property type="entry name" value="Beta-barrel_TonB"/>
</dbReference>
<evidence type="ECO:0000256" key="4">
    <source>
        <dbReference type="RuleBase" id="RU003357"/>
    </source>
</evidence>
<dbReference type="PANTHER" id="PTHR40980:SF3">
    <property type="entry name" value="TONB-DEPENDENT RECEPTOR-LIKE BETA-BARREL DOMAIN-CONTAINING PROTEIN"/>
    <property type="match status" value="1"/>
</dbReference>
<reference evidence="9 10" key="1">
    <citation type="submission" date="2023-07" db="EMBL/GenBank/DDBJ databases">
        <authorList>
            <person name="Kim M.K."/>
        </authorList>
    </citation>
    <scope>NUCLEOTIDE SEQUENCE [LARGE SCALE GENOMIC DNA]</scope>
    <source>
        <strain evidence="9 10">KR1UV-12</strain>
    </source>
</reference>
<evidence type="ECO:0000256" key="6">
    <source>
        <dbReference type="SAM" id="SignalP"/>
    </source>
</evidence>
<accession>A0ABT9EJQ1</accession>
<evidence type="ECO:0000256" key="2">
    <source>
        <dbReference type="ARBA" id="ARBA00023136"/>
    </source>
</evidence>
<feature type="signal peptide" evidence="6">
    <location>
        <begin position="1"/>
        <end position="29"/>
    </location>
</feature>
<keyword evidence="9" id="KW-0675">Receptor</keyword>
<dbReference type="InterPro" id="IPR012910">
    <property type="entry name" value="Plug_dom"/>
</dbReference>
<feature type="domain" description="TonB-dependent receptor plug" evidence="8">
    <location>
        <begin position="79"/>
        <end position="181"/>
    </location>
</feature>
<sequence>MSGEMTMRDILRFGTMVAAISLLPIGAFAQTGATAATQDANPAEDRTEVVDPTGTPDGSAKTDILVIGIRGSVTSAANKKRKAKQIVDSVVSEDVGKLPDNNVPEALSRITGVQITRERGQGQSVAIRGLSGVQTTINGNDTSLGVGRSLNLADIPAELLKSVDVYKTRTADQVEGSIAGTVNVELRRPLDLAKGWTIAGSVKGIYDDIAEKVSPYGSLLVAKRFDTGIGEVGFLVNASWTRTNYKENYIESESPDVPFGSAAEPNSPRAGLPAGFENTVIPYRAYYGLEEGRVDRPSISAALQWRANDNLDFVIEGQYLGSDARNTSDRLYLLTRETGSRYSNITLQPDGRTVRSLTVTVPINSVTPEGLQAGIDSIYSRAKSDLYTTNFEMHWRSERALLNTSIQYNWSNVDTVIAEHLTRPYGLTSATVDFASDAYSRPVPSITFNGIDLSNINTYGVQRYQDLTNAERNREFATQTDLTLIVSDTGLLRTIQTGVRFNQRTNRRDYGYRDGLPRINGQFTPLAQFPGGSQAELVGPDLPGALQWYRIPGDVVFANRPAIRAYIQANDPGNAARFSTEAIPPDRGQNFESVENRLSYYAQLNYDFNLFFPVEGVVGARYTNTWGNVSSFNFRPGNASNNFQDIVESGAGKVNYEDILPSATALIHFTPKFQLRLSYTTNVQRPAFYDQRPFYFAETRAVPPIIFAGNPDLKAQREHAFDASAEYYFGRGGQLTLAGYYKKATGFLYYSREVVDNLARYGLPGQSGFVEQVRNAGDGTFAGVEASAQTFFDILPGFWRNFGVSLNGSYIAKARIEYPYPEDFPGAFDSTDTSKWTANAALFYDTPTFSTRVAFNYRSSYRLFVWTNNPEYSWYNDDTYRLDAAVNFTPVKFMTLSIEGTNLLGNDVYRYFGQQNLLPLGVRTLARTVQGSVRFRF</sequence>
<keyword evidence="4" id="KW-0798">TonB box</keyword>
<dbReference type="RefSeq" id="WP_305172692.1">
    <property type="nucleotide sequence ID" value="NZ_JAUUDS010000002.1"/>
</dbReference>
<proteinExistence type="inferred from homology"/>
<dbReference type="Gene3D" id="2.40.170.20">
    <property type="entry name" value="TonB-dependent receptor, beta-barrel domain"/>
    <property type="match status" value="1"/>
</dbReference>
<dbReference type="Pfam" id="PF00593">
    <property type="entry name" value="TonB_dep_Rec_b-barrel"/>
    <property type="match status" value="1"/>
</dbReference>
<feature type="domain" description="TonB-dependent receptor-like beta-barrel" evidence="7">
    <location>
        <begin position="444"/>
        <end position="903"/>
    </location>
</feature>
<keyword evidence="3" id="KW-0998">Cell outer membrane</keyword>
<dbReference type="InterPro" id="IPR036942">
    <property type="entry name" value="Beta-barrel_TonB_sf"/>
</dbReference>
<evidence type="ECO:0000256" key="3">
    <source>
        <dbReference type="ARBA" id="ARBA00023237"/>
    </source>
</evidence>
<evidence type="ECO:0000313" key="9">
    <source>
        <dbReference type="EMBL" id="MDP1027016.1"/>
    </source>
</evidence>
<protein>
    <submittedName>
        <fullName evidence="9">TonB-dependent receptor</fullName>
    </submittedName>
</protein>
<keyword evidence="6" id="KW-0732">Signal</keyword>
<organism evidence="9 10">
    <name type="scientific">Sphingomonas aurea</name>
    <dbReference type="NCBI Taxonomy" id="3063994"/>
    <lineage>
        <taxon>Bacteria</taxon>
        <taxon>Pseudomonadati</taxon>
        <taxon>Pseudomonadota</taxon>
        <taxon>Alphaproteobacteria</taxon>
        <taxon>Sphingomonadales</taxon>
        <taxon>Sphingomonadaceae</taxon>
        <taxon>Sphingomonas</taxon>
    </lineage>
</organism>
<dbReference type="NCBIfam" id="TIGR01782">
    <property type="entry name" value="TonB-Xanth-Caul"/>
    <property type="match status" value="1"/>
</dbReference>
<dbReference type="Gene3D" id="2.170.130.10">
    <property type="entry name" value="TonB-dependent receptor, plug domain"/>
    <property type="match status" value="1"/>
</dbReference>
<comment type="similarity">
    <text evidence="4">Belongs to the TonB-dependent receptor family.</text>
</comment>
<feature type="region of interest" description="Disordered" evidence="5">
    <location>
        <begin position="36"/>
        <end position="57"/>
    </location>
</feature>
<dbReference type="SUPFAM" id="SSF56935">
    <property type="entry name" value="Porins"/>
    <property type="match status" value="1"/>
</dbReference>
<dbReference type="EMBL" id="JAUUDS010000002">
    <property type="protein sequence ID" value="MDP1027016.1"/>
    <property type="molecule type" value="Genomic_DNA"/>
</dbReference>
<gene>
    <name evidence="9" type="ORF">Q5H91_07320</name>
</gene>
<feature type="chain" id="PRO_5047453553" evidence="6">
    <location>
        <begin position="30"/>
        <end position="937"/>
    </location>
</feature>
<comment type="subcellular location">
    <subcellularLocation>
        <location evidence="1 4">Cell outer membrane</location>
    </subcellularLocation>
</comment>
<dbReference type="PANTHER" id="PTHR40980">
    <property type="entry name" value="PLUG DOMAIN-CONTAINING PROTEIN"/>
    <property type="match status" value="1"/>
</dbReference>
<evidence type="ECO:0000256" key="1">
    <source>
        <dbReference type="ARBA" id="ARBA00004442"/>
    </source>
</evidence>
<name>A0ABT9EJQ1_9SPHN</name>
<evidence type="ECO:0000259" key="7">
    <source>
        <dbReference type="Pfam" id="PF00593"/>
    </source>
</evidence>